<dbReference type="PANTHER" id="PTHR46796">
    <property type="entry name" value="HTH-TYPE TRANSCRIPTIONAL ACTIVATOR RHAS-RELATED"/>
    <property type="match status" value="1"/>
</dbReference>
<dbReference type="InterPro" id="IPR020449">
    <property type="entry name" value="Tscrpt_reg_AraC-type_HTH"/>
</dbReference>
<dbReference type="Gene3D" id="2.60.120.10">
    <property type="entry name" value="Jelly Rolls"/>
    <property type="match status" value="1"/>
</dbReference>
<name>A0A2T0X4N7_9RHOB</name>
<gene>
    <name evidence="6" type="ORF">CLV74_1014</name>
</gene>
<evidence type="ECO:0000256" key="3">
    <source>
        <dbReference type="ARBA" id="ARBA00023159"/>
    </source>
</evidence>
<dbReference type="GO" id="GO:0003700">
    <property type="term" value="F:DNA-binding transcription factor activity"/>
    <property type="evidence" value="ECO:0007669"/>
    <property type="project" value="InterPro"/>
</dbReference>
<dbReference type="Pfam" id="PF02311">
    <property type="entry name" value="AraC_binding"/>
    <property type="match status" value="1"/>
</dbReference>
<evidence type="ECO:0000259" key="5">
    <source>
        <dbReference type="PROSITE" id="PS01124"/>
    </source>
</evidence>
<dbReference type="Proteomes" id="UP000238392">
    <property type="component" value="Unassembled WGS sequence"/>
</dbReference>
<keyword evidence="3" id="KW-0010">Activator</keyword>
<dbReference type="PANTHER" id="PTHR46796:SF6">
    <property type="entry name" value="ARAC SUBFAMILY"/>
    <property type="match status" value="1"/>
</dbReference>
<organism evidence="6 7">
    <name type="scientific">Donghicola tyrosinivorans</name>
    <dbReference type="NCBI Taxonomy" id="1652492"/>
    <lineage>
        <taxon>Bacteria</taxon>
        <taxon>Pseudomonadati</taxon>
        <taxon>Pseudomonadota</taxon>
        <taxon>Alphaproteobacteria</taxon>
        <taxon>Rhodobacterales</taxon>
        <taxon>Roseobacteraceae</taxon>
        <taxon>Donghicola</taxon>
    </lineage>
</organism>
<dbReference type="AlphaFoldDB" id="A0A2T0X4N7"/>
<protein>
    <submittedName>
        <fullName evidence="6">AraC family transcriptional activator of pobA</fullName>
    </submittedName>
</protein>
<keyword evidence="7" id="KW-1185">Reference proteome</keyword>
<dbReference type="InterPro" id="IPR047264">
    <property type="entry name" value="Cupin_HpaA-like_N"/>
</dbReference>
<evidence type="ECO:0000256" key="4">
    <source>
        <dbReference type="ARBA" id="ARBA00023163"/>
    </source>
</evidence>
<proteinExistence type="predicted"/>
<dbReference type="Pfam" id="PF12833">
    <property type="entry name" value="HTH_18"/>
    <property type="match status" value="1"/>
</dbReference>
<evidence type="ECO:0000256" key="1">
    <source>
        <dbReference type="ARBA" id="ARBA00023015"/>
    </source>
</evidence>
<evidence type="ECO:0000313" key="6">
    <source>
        <dbReference type="EMBL" id="PRY93875.1"/>
    </source>
</evidence>
<comment type="caution">
    <text evidence="6">The sequence shown here is derived from an EMBL/GenBank/DDBJ whole genome shotgun (WGS) entry which is preliminary data.</text>
</comment>
<evidence type="ECO:0000256" key="2">
    <source>
        <dbReference type="ARBA" id="ARBA00023125"/>
    </source>
</evidence>
<dbReference type="GO" id="GO:0043565">
    <property type="term" value="F:sequence-specific DNA binding"/>
    <property type="evidence" value="ECO:0007669"/>
    <property type="project" value="InterPro"/>
</dbReference>
<dbReference type="InterPro" id="IPR037923">
    <property type="entry name" value="HTH-like"/>
</dbReference>
<keyword evidence="2" id="KW-0238">DNA-binding</keyword>
<dbReference type="InterPro" id="IPR003313">
    <property type="entry name" value="AraC-bd"/>
</dbReference>
<dbReference type="PROSITE" id="PS01124">
    <property type="entry name" value="HTH_ARAC_FAMILY_2"/>
    <property type="match status" value="1"/>
</dbReference>
<dbReference type="InterPro" id="IPR014710">
    <property type="entry name" value="RmlC-like_jellyroll"/>
</dbReference>
<dbReference type="InterPro" id="IPR018060">
    <property type="entry name" value="HTH_AraC"/>
</dbReference>
<dbReference type="CDD" id="cd06999">
    <property type="entry name" value="cupin_HpaA-like_N"/>
    <property type="match status" value="1"/>
</dbReference>
<feature type="domain" description="HTH araC/xylS-type" evidence="5">
    <location>
        <begin position="193"/>
        <end position="291"/>
    </location>
</feature>
<dbReference type="SMART" id="SM00342">
    <property type="entry name" value="HTH_ARAC"/>
    <property type="match status" value="1"/>
</dbReference>
<evidence type="ECO:0000313" key="7">
    <source>
        <dbReference type="Proteomes" id="UP000238392"/>
    </source>
</evidence>
<dbReference type="EMBL" id="PVTQ01000001">
    <property type="protein sequence ID" value="PRY93875.1"/>
    <property type="molecule type" value="Genomic_DNA"/>
</dbReference>
<dbReference type="InterPro" id="IPR050204">
    <property type="entry name" value="AraC_XylS_family_regulators"/>
</dbReference>
<dbReference type="Gene3D" id="1.10.10.60">
    <property type="entry name" value="Homeodomain-like"/>
    <property type="match status" value="1"/>
</dbReference>
<dbReference type="PRINTS" id="PR00032">
    <property type="entry name" value="HTHARAC"/>
</dbReference>
<accession>A0A2T0X4N7</accession>
<dbReference type="InterPro" id="IPR009057">
    <property type="entry name" value="Homeodomain-like_sf"/>
</dbReference>
<dbReference type="SUPFAM" id="SSF51215">
    <property type="entry name" value="Regulatory protein AraC"/>
    <property type="match status" value="1"/>
</dbReference>
<sequence length="295" mass="33248">MDQSSKLWYYSNMSSEKHIPSFTLFGETSDFPDVIHVERIWDRARLHDWKITPHRHEQMYQLFHLARGHAEVELDGRRERLSQGTLLFVPPRTVHGFAFAQGTEGDVLSFPSPVIKAMQPRTSALDGALQHPFMVPATDVMRTTIAQLMITFQSGESFRTHLLVAFSHALIAAIAAARHDTDPARAEGDTLLDRLNRLIADHHESNWRTADYADALSVSAGHLSRTCRKIAGLSANAFIEHSLMTEACRLLAFTQLPVAEIGYRLGFSDPAYFSRRFRAARGEAPSDYRARFVAN</sequence>
<dbReference type="SUPFAM" id="SSF46689">
    <property type="entry name" value="Homeodomain-like"/>
    <property type="match status" value="1"/>
</dbReference>
<keyword evidence="4" id="KW-0804">Transcription</keyword>
<reference evidence="6 7" key="1">
    <citation type="submission" date="2018-03" db="EMBL/GenBank/DDBJ databases">
        <title>Genomic Encyclopedia of Archaeal and Bacterial Type Strains, Phase II (KMG-II): from individual species to whole genera.</title>
        <authorList>
            <person name="Goeker M."/>
        </authorList>
    </citation>
    <scope>NUCLEOTIDE SEQUENCE [LARGE SCALE GENOMIC DNA]</scope>
    <source>
        <strain evidence="6 7">DSM 100212</strain>
    </source>
</reference>
<keyword evidence="1" id="KW-0805">Transcription regulation</keyword>
<dbReference type="RefSeq" id="WP_245888408.1">
    <property type="nucleotide sequence ID" value="NZ_PVTQ01000001.1"/>
</dbReference>